<dbReference type="CDD" id="cd07043">
    <property type="entry name" value="STAS_anti-anti-sigma_factors"/>
    <property type="match status" value="1"/>
</dbReference>
<comment type="caution">
    <text evidence="2">The sequence shown here is derived from an EMBL/GenBank/DDBJ whole genome shotgun (WGS) entry which is preliminary data.</text>
</comment>
<evidence type="ECO:0000313" key="3">
    <source>
        <dbReference type="Proteomes" id="UP000626148"/>
    </source>
</evidence>
<dbReference type="SUPFAM" id="SSF52091">
    <property type="entry name" value="SpoIIaa-like"/>
    <property type="match status" value="1"/>
</dbReference>
<dbReference type="Gene3D" id="3.30.750.24">
    <property type="entry name" value="STAS domain"/>
    <property type="match status" value="1"/>
</dbReference>
<reference evidence="2" key="2">
    <citation type="submission" date="2020-09" db="EMBL/GenBank/DDBJ databases">
        <authorList>
            <person name="Sun Q."/>
            <person name="Kim S."/>
        </authorList>
    </citation>
    <scope>NUCLEOTIDE SEQUENCE</scope>
    <source>
        <strain evidence="2">KCTC 22169</strain>
    </source>
</reference>
<dbReference type="PROSITE" id="PS50801">
    <property type="entry name" value="STAS"/>
    <property type="match status" value="1"/>
</dbReference>
<accession>A0A918N9J1</accession>
<dbReference type="EMBL" id="BMXR01000004">
    <property type="protein sequence ID" value="GGX50920.1"/>
    <property type="molecule type" value="Genomic_DNA"/>
</dbReference>
<dbReference type="InterPro" id="IPR014557">
    <property type="entry name" value="UCP029548_STAS-type"/>
</dbReference>
<dbReference type="AlphaFoldDB" id="A0A918N9J1"/>
<keyword evidence="3" id="KW-1185">Reference proteome</keyword>
<reference evidence="2" key="1">
    <citation type="journal article" date="2014" name="Int. J. Syst. Evol. Microbiol.">
        <title>Complete genome sequence of Corynebacterium casei LMG S-19264T (=DSM 44701T), isolated from a smear-ripened cheese.</title>
        <authorList>
            <consortium name="US DOE Joint Genome Institute (JGI-PGF)"/>
            <person name="Walter F."/>
            <person name="Albersmeier A."/>
            <person name="Kalinowski J."/>
            <person name="Ruckert C."/>
        </authorList>
    </citation>
    <scope>NUCLEOTIDE SEQUENCE</scope>
    <source>
        <strain evidence="2">KCTC 22169</strain>
    </source>
</reference>
<gene>
    <name evidence="2" type="ORF">GCM10007392_17660</name>
</gene>
<dbReference type="InterPro" id="IPR002645">
    <property type="entry name" value="STAS_dom"/>
</dbReference>
<protein>
    <recommendedName>
        <fullName evidence="1">STAS domain-containing protein</fullName>
    </recommendedName>
</protein>
<evidence type="ECO:0000313" key="2">
    <source>
        <dbReference type="EMBL" id="GGX50920.1"/>
    </source>
</evidence>
<name>A0A918N9J1_9GAMM</name>
<dbReference type="PIRSF" id="PIRSF029548">
    <property type="entry name" value="UCP029548"/>
    <property type="match status" value="1"/>
</dbReference>
<organism evidence="2 3">
    <name type="scientific">Saccharospirillum salsuginis</name>
    <dbReference type="NCBI Taxonomy" id="418750"/>
    <lineage>
        <taxon>Bacteria</taxon>
        <taxon>Pseudomonadati</taxon>
        <taxon>Pseudomonadota</taxon>
        <taxon>Gammaproteobacteria</taxon>
        <taxon>Oceanospirillales</taxon>
        <taxon>Saccharospirillaceae</taxon>
        <taxon>Saccharospirillum</taxon>
    </lineage>
</organism>
<proteinExistence type="predicted"/>
<sequence length="167" mass="18535">MSTGRVLMANKAGAYVIKLTGDVRMTLCTTLDNCLKKMVEDPVFTSVIVDLTEAEGIDSTSLGMLAKVSRLATPAMGHVPTLISSRPDITRIIETMGFRDRVFVIVPHSNVDEEPDASLNEETPQPVDEMSARDRVLEAHKILMSLNEQNRQTFHELVECLENQPTH</sequence>
<dbReference type="Pfam" id="PF01740">
    <property type="entry name" value="STAS"/>
    <property type="match status" value="1"/>
</dbReference>
<evidence type="ECO:0000259" key="1">
    <source>
        <dbReference type="PROSITE" id="PS50801"/>
    </source>
</evidence>
<dbReference type="Proteomes" id="UP000626148">
    <property type="component" value="Unassembled WGS sequence"/>
</dbReference>
<dbReference type="InterPro" id="IPR036513">
    <property type="entry name" value="STAS_dom_sf"/>
</dbReference>
<feature type="domain" description="STAS" evidence="1">
    <location>
        <begin position="13"/>
        <end position="118"/>
    </location>
</feature>